<name>A0A0E9TM83_ANGAN</name>
<protein>
    <submittedName>
        <fullName evidence="1">Uncharacterized protein</fullName>
    </submittedName>
</protein>
<accession>A0A0E9TM83</accession>
<dbReference type="AlphaFoldDB" id="A0A0E9TM83"/>
<dbReference type="EMBL" id="GBXM01053995">
    <property type="protein sequence ID" value="JAH54582.1"/>
    <property type="molecule type" value="Transcribed_RNA"/>
</dbReference>
<reference evidence="1" key="1">
    <citation type="submission" date="2014-11" db="EMBL/GenBank/DDBJ databases">
        <authorList>
            <person name="Amaro Gonzalez C."/>
        </authorList>
    </citation>
    <scope>NUCLEOTIDE SEQUENCE</scope>
</reference>
<sequence length="21" mass="2156">MQKYGGLEETGVLGLCACVLA</sequence>
<evidence type="ECO:0000313" key="1">
    <source>
        <dbReference type="EMBL" id="JAH54582.1"/>
    </source>
</evidence>
<organism evidence="1">
    <name type="scientific">Anguilla anguilla</name>
    <name type="common">European freshwater eel</name>
    <name type="synonym">Muraena anguilla</name>
    <dbReference type="NCBI Taxonomy" id="7936"/>
    <lineage>
        <taxon>Eukaryota</taxon>
        <taxon>Metazoa</taxon>
        <taxon>Chordata</taxon>
        <taxon>Craniata</taxon>
        <taxon>Vertebrata</taxon>
        <taxon>Euteleostomi</taxon>
        <taxon>Actinopterygii</taxon>
        <taxon>Neopterygii</taxon>
        <taxon>Teleostei</taxon>
        <taxon>Anguilliformes</taxon>
        <taxon>Anguillidae</taxon>
        <taxon>Anguilla</taxon>
    </lineage>
</organism>
<proteinExistence type="predicted"/>
<reference evidence="1" key="2">
    <citation type="journal article" date="2015" name="Fish Shellfish Immunol.">
        <title>Early steps in the European eel (Anguilla anguilla)-Vibrio vulnificus interaction in the gills: Role of the RtxA13 toxin.</title>
        <authorList>
            <person name="Callol A."/>
            <person name="Pajuelo D."/>
            <person name="Ebbesson L."/>
            <person name="Teles M."/>
            <person name="MacKenzie S."/>
            <person name="Amaro C."/>
        </authorList>
    </citation>
    <scope>NUCLEOTIDE SEQUENCE</scope>
</reference>